<evidence type="ECO:0000256" key="9">
    <source>
        <dbReference type="SAM" id="Phobius"/>
    </source>
</evidence>
<keyword evidence="5 9" id="KW-0812">Transmembrane</keyword>
<dbReference type="RefSeq" id="WP_078810031.1">
    <property type="nucleotide sequence ID" value="NZ_FUWM01000011.1"/>
</dbReference>
<dbReference type="AlphaFoldDB" id="A0A1T4MPC4"/>
<dbReference type="Pfam" id="PF03553">
    <property type="entry name" value="Na_H_antiporter"/>
    <property type="match status" value="1"/>
</dbReference>
<dbReference type="InterPro" id="IPR052180">
    <property type="entry name" value="NhaC_Na-H+_Antiporter"/>
</dbReference>
<evidence type="ECO:0000256" key="6">
    <source>
        <dbReference type="ARBA" id="ARBA00022989"/>
    </source>
</evidence>
<evidence type="ECO:0000259" key="10">
    <source>
        <dbReference type="Pfam" id="PF03553"/>
    </source>
</evidence>
<dbReference type="STRING" id="142842.SAMN02745118_01556"/>
<keyword evidence="7 9" id="KW-0472">Membrane</keyword>
<evidence type="ECO:0000256" key="4">
    <source>
        <dbReference type="ARBA" id="ARBA00022475"/>
    </source>
</evidence>
<organism evidence="11 12">
    <name type="scientific">Selenihalanaerobacter shriftii</name>
    <dbReference type="NCBI Taxonomy" id="142842"/>
    <lineage>
        <taxon>Bacteria</taxon>
        <taxon>Bacillati</taxon>
        <taxon>Bacillota</taxon>
        <taxon>Clostridia</taxon>
        <taxon>Halanaerobiales</taxon>
        <taxon>Halobacteroidaceae</taxon>
        <taxon>Selenihalanaerobacter</taxon>
    </lineage>
</organism>
<evidence type="ECO:0000256" key="5">
    <source>
        <dbReference type="ARBA" id="ARBA00022692"/>
    </source>
</evidence>
<feature type="transmembrane region" description="Helical" evidence="9">
    <location>
        <begin position="36"/>
        <end position="54"/>
    </location>
</feature>
<feature type="transmembrane region" description="Helical" evidence="9">
    <location>
        <begin position="12"/>
        <end position="30"/>
    </location>
</feature>
<feature type="transmembrane region" description="Helical" evidence="9">
    <location>
        <begin position="108"/>
        <end position="129"/>
    </location>
</feature>
<name>A0A1T4MPC4_9FIRM</name>
<dbReference type="PANTHER" id="PTHR33451">
    <property type="entry name" value="MALATE-2H(+)/NA(+)-LACTATE ANTIPORTER"/>
    <property type="match status" value="1"/>
</dbReference>
<feature type="transmembrane region" description="Helical" evidence="9">
    <location>
        <begin position="257"/>
        <end position="275"/>
    </location>
</feature>
<evidence type="ECO:0000256" key="7">
    <source>
        <dbReference type="ARBA" id="ARBA00023136"/>
    </source>
</evidence>
<evidence type="ECO:0000256" key="2">
    <source>
        <dbReference type="ARBA" id="ARBA00022448"/>
    </source>
</evidence>
<evidence type="ECO:0000256" key="1">
    <source>
        <dbReference type="ARBA" id="ARBA00004651"/>
    </source>
</evidence>
<feature type="transmembrane region" description="Helical" evidence="9">
    <location>
        <begin position="312"/>
        <end position="332"/>
    </location>
</feature>
<comment type="subcellular location">
    <subcellularLocation>
        <location evidence="1">Cell membrane</location>
        <topology evidence="1">Multi-pass membrane protein</topology>
    </subcellularLocation>
</comment>
<keyword evidence="4" id="KW-1003">Cell membrane</keyword>
<dbReference type="GO" id="GO:0015297">
    <property type="term" value="F:antiporter activity"/>
    <property type="evidence" value="ECO:0007669"/>
    <property type="project" value="UniProtKB-KW"/>
</dbReference>
<evidence type="ECO:0000313" key="12">
    <source>
        <dbReference type="Proteomes" id="UP000190625"/>
    </source>
</evidence>
<protein>
    <submittedName>
        <fullName evidence="11">Na+:H+ antiporter, NhaC family</fullName>
    </submittedName>
</protein>
<sequence>MSKGRKPSLFEAVIPILVTAVLLFTGIVFLGIDPHIPLVLGGAVASILGIKLGFSWKEIEDGLIDGINVAMGSIVILAIIGILIGSWILSGTVPTMVYYGMQLLSPKIFLVATVLICSVVAIASGSSWTTAGTVGLALIGVGEGLGIPLPMVAGAIISGAYFGDKMSPLSDTTNLAPAMAGSNLFEHIGHMVYTTTPAYILSLILFGVMGLRFGGGNIDPEQVSQILTTLDQTFTINIWMLLPAVLVFGMAAKKLPAVPTLVIGSVVGGIFAMLFQGAGFSDVINAMHYGYSSDTGLEVIDSLLTRGGLNSMMWTISLILCALAFGGILDKVSVLEVIVNKILSFATTTGKLIASNILACIGANALLGDQFLSIIVPGKMYKAAYEKQGLHPKNLSRVLEDSGTLTAVLIPWTAGGAYMAATLGVDTLAYVPYCFFNLLVPIVSMLYGFMGITITKLDDEQMVTTSGESSSL</sequence>
<dbReference type="InterPro" id="IPR004770">
    <property type="entry name" value="Na/H_antiport_NhaC"/>
</dbReference>
<feature type="domain" description="Na+/H+ antiporter NhaC-like C-terminal" evidence="10">
    <location>
        <begin position="159"/>
        <end position="452"/>
    </location>
</feature>
<dbReference type="Proteomes" id="UP000190625">
    <property type="component" value="Unassembled WGS sequence"/>
</dbReference>
<feature type="transmembrane region" description="Helical" evidence="9">
    <location>
        <begin position="234"/>
        <end position="251"/>
    </location>
</feature>
<reference evidence="12" key="1">
    <citation type="submission" date="2017-02" db="EMBL/GenBank/DDBJ databases">
        <authorList>
            <person name="Varghese N."/>
            <person name="Submissions S."/>
        </authorList>
    </citation>
    <scope>NUCLEOTIDE SEQUENCE [LARGE SCALE GENOMIC DNA]</scope>
    <source>
        <strain evidence="12">ATCC BAA-73</strain>
    </source>
</reference>
<evidence type="ECO:0000256" key="3">
    <source>
        <dbReference type="ARBA" id="ARBA00022449"/>
    </source>
</evidence>
<proteinExistence type="inferred from homology"/>
<keyword evidence="3" id="KW-0050">Antiport</keyword>
<evidence type="ECO:0000256" key="8">
    <source>
        <dbReference type="ARBA" id="ARBA00038435"/>
    </source>
</evidence>
<feature type="transmembrane region" description="Helical" evidence="9">
    <location>
        <begin position="352"/>
        <end position="377"/>
    </location>
</feature>
<gene>
    <name evidence="11" type="ORF">SAMN02745118_01556</name>
</gene>
<feature type="transmembrane region" description="Helical" evidence="9">
    <location>
        <begin position="191"/>
        <end position="213"/>
    </location>
</feature>
<dbReference type="InterPro" id="IPR018461">
    <property type="entry name" value="Na/H_Antiport_NhaC-like_C"/>
</dbReference>
<accession>A0A1T4MPC4</accession>
<evidence type="ECO:0000313" key="11">
    <source>
        <dbReference type="EMBL" id="SJZ68862.1"/>
    </source>
</evidence>
<dbReference type="EMBL" id="FUWM01000011">
    <property type="protein sequence ID" value="SJZ68862.1"/>
    <property type="molecule type" value="Genomic_DNA"/>
</dbReference>
<feature type="transmembrane region" description="Helical" evidence="9">
    <location>
        <begin position="430"/>
        <end position="452"/>
    </location>
</feature>
<dbReference type="GO" id="GO:0005886">
    <property type="term" value="C:plasma membrane"/>
    <property type="evidence" value="ECO:0007669"/>
    <property type="project" value="UniProtKB-SubCell"/>
</dbReference>
<feature type="transmembrane region" description="Helical" evidence="9">
    <location>
        <begin position="136"/>
        <end position="162"/>
    </location>
</feature>
<feature type="transmembrane region" description="Helical" evidence="9">
    <location>
        <begin position="398"/>
        <end position="418"/>
    </location>
</feature>
<keyword evidence="6 9" id="KW-1133">Transmembrane helix</keyword>
<keyword evidence="2" id="KW-0813">Transport</keyword>
<dbReference type="NCBIfam" id="TIGR00931">
    <property type="entry name" value="antiport_nhaC"/>
    <property type="match status" value="1"/>
</dbReference>
<comment type="similarity">
    <text evidence="8">Belongs to the NhaC Na(+)/H(+) (TC 2.A.35) antiporter family.</text>
</comment>
<keyword evidence="12" id="KW-1185">Reference proteome</keyword>
<dbReference type="PANTHER" id="PTHR33451:SF3">
    <property type="entry name" value="MALATE-2H(+)_NA(+)-LACTATE ANTIPORTER"/>
    <property type="match status" value="1"/>
</dbReference>
<feature type="transmembrane region" description="Helical" evidence="9">
    <location>
        <begin position="66"/>
        <end position="88"/>
    </location>
</feature>
<dbReference type="OrthoDB" id="9762978at2"/>